<dbReference type="InterPro" id="IPR029060">
    <property type="entry name" value="PIN-like_dom_sf"/>
</dbReference>
<dbReference type="EMBL" id="JAQOSO010000015">
    <property type="protein sequence ID" value="MDJ1173219.1"/>
    <property type="molecule type" value="Genomic_DNA"/>
</dbReference>
<name>A0ABT7B228_9CYAN</name>
<dbReference type="PANTHER" id="PTHR33653:SF1">
    <property type="entry name" value="RIBONUCLEASE VAPC2"/>
    <property type="match status" value="1"/>
</dbReference>
<evidence type="ECO:0000256" key="6">
    <source>
        <dbReference type="ARBA" id="ARBA00022842"/>
    </source>
</evidence>
<keyword evidence="3" id="KW-0540">Nuclease</keyword>
<keyword evidence="4" id="KW-0479">Metal-binding</keyword>
<dbReference type="Gene3D" id="3.40.50.1010">
    <property type="entry name" value="5'-nuclease"/>
    <property type="match status" value="1"/>
</dbReference>
<evidence type="ECO:0000256" key="1">
    <source>
        <dbReference type="ARBA" id="ARBA00001946"/>
    </source>
</evidence>
<accession>A0ABT7B228</accession>
<gene>
    <name evidence="9" type="ORF">PMG25_03855</name>
</gene>
<dbReference type="Pfam" id="PF01850">
    <property type="entry name" value="PIN"/>
    <property type="match status" value="1"/>
</dbReference>
<dbReference type="Proteomes" id="UP001235849">
    <property type="component" value="Unassembled WGS sequence"/>
</dbReference>
<keyword evidence="6" id="KW-0460">Magnesium</keyword>
<reference evidence="9 10" key="1">
    <citation type="submission" date="2023-01" db="EMBL/GenBank/DDBJ databases">
        <title>Novel diversity within Roseofilum (Cyanobacteria; Desertifilaceae) from marine benthic mats with descriptions of four novel species.</title>
        <authorList>
            <person name="Wang Y."/>
            <person name="Berthold D.E."/>
            <person name="Hu J."/>
            <person name="Lefler F.W."/>
            <person name="Laughinghouse H.D. IV."/>
        </authorList>
    </citation>
    <scope>NUCLEOTIDE SEQUENCE [LARGE SCALE GENOMIC DNA]</scope>
    <source>
        <strain evidence="9 10">BLCC-M114</strain>
    </source>
</reference>
<feature type="domain" description="PIN" evidence="8">
    <location>
        <begin position="4"/>
        <end position="117"/>
    </location>
</feature>
<evidence type="ECO:0000256" key="4">
    <source>
        <dbReference type="ARBA" id="ARBA00022723"/>
    </source>
</evidence>
<evidence type="ECO:0000313" key="10">
    <source>
        <dbReference type="Proteomes" id="UP001235849"/>
    </source>
</evidence>
<sequence length="133" mass="15112">MMFLLDTNIISELTRSKPNQNVINWSAKLSEIRISVITVDEIYYGLAWKPNSRIKVWFDTFIDSKCLILPVTPTIAKVAGQLRGRLQSQGKPRTQADMMIAATAQIHQLTLVTRNTRDFEGCGIRFINPFLAE</sequence>
<dbReference type="InterPro" id="IPR050556">
    <property type="entry name" value="Type_II_TA_system_RNase"/>
</dbReference>
<evidence type="ECO:0000256" key="7">
    <source>
        <dbReference type="ARBA" id="ARBA00038093"/>
    </source>
</evidence>
<evidence type="ECO:0000256" key="3">
    <source>
        <dbReference type="ARBA" id="ARBA00022722"/>
    </source>
</evidence>
<comment type="caution">
    <text evidence="9">The sequence shown here is derived from an EMBL/GenBank/DDBJ whole genome shotgun (WGS) entry which is preliminary data.</text>
</comment>
<keyword evidence="5" id="KW-0378">Hydrolase</keyword>
<comment type="cofactor">
    <cofactor evidence="1">
        <name>Mg(2+)</name>
        <dbReference type="ChEBI" id="CHEBI:18420"/>
    </cofactor>
</comment>
<evidence type="ECO:0000256" key="2">
    <source>
        <dbReference type="ARBA" id="ARBA00022649"/>
    </source>
</evidence>
<dbReference type="RefSeq" id="WP_283765588.1">
    <property type="nucleotide sequence ID" value="NZ_JAQOSO010000015.1"/>
</dbReference>
<keyword evidence="10" id="KW-1185">Reference proteome</keyword>
<evidence type="ECO:0000259" key="8">
    <source>
        <dbReference type="Pfam" id="PF01850"/>
    </source>
</evidence>
<dbReference type="InterPro" id="IPR002716">
    <property type="entry name" value="PIN_dom"/>
</dbReference>
<evidence type="ECO:0000313" key="9">
    <source>
        <dbReference type="EMBL" id="MDJ1173219.1"/>
    </source>
</evidence>
<organism evidence="9 10">
    <name type="scientific">Roseofilum capinflatum BLCC-M114</name>
    <dbReference type="NCBI Taxonomy" id="3022440"/>
    <lineage>
        <taxon>Bacteria</taxon>
        <taxon>Bacillati</taxon>
        <taxon>Cyanobacteriota</taxon>
        <taxon>Cyanophyceae</taxon>
        <taxon>Desertifilales</taxon>
        <taxon>Desertifilaceae</taxon>
        <taxon>Roseofilum</taxon>
        <taxon>Roseofilum capinflatum</taxon>
    </lineage>
</organism>
<comment type="similarity">
    <text evidence="7">Belongs to the PINc/VapC protein family.</text>
</comment>
<proteinExistence type="inferred from homology"/>
<dbReference type="SUPFAM" id="SSF88723">
    <property type="entry name" value="PIN domain-like"/>
    <property type="match status" value="1"/>
</dbReference>
<dbReference type="CDD" id="cd18746">
    <property type="entry name" value="PIN_VapC4-5_FitB-like"/>
    <property type="match status" value="1"/>
</dbReference>
<keyword evidence="2" id="KW-1277">Toxin-antitoxin system</keyword>
<dbReference type="PANTHER" id="PTHR33653">
    <property type="entry name" value="RIBONUCLEASE VAPC2"/>
    <property type="match status" value="1"/>
</dbReference>
<evidence type="ECO:0000256" key="5">
    <source>
        <dbReference type="ARBA" id="ARBA00022801"/>
    </source>
</evidence>
<protein>
    <submittedName>
        <fullName evidence="9">Type II toxin-antitoxin system VapC family toxin</fullName>
    </submittedName>
</protein>